<keyword evidence="1" id="KW-0812">Transmembrane</keyword>
<feature type="transmembrane region" description="Helical" evidence="1">
    <location>
        <begin position="103"/>
        <end position="122"/>
    </location>
</feature>
<accession>A0A0A1ME06</accession>
<dbReference type="Pfam" id="PF26273">
    <property type="entry name" value="Gly_zipper"/>
    <property type="match status" value="1"/>
</dbReference>
<name>A0A0A1ME06_9BACI</name>
<keyword evidence="1" id="KW-0472">Membrane</keyword>
<dbReference type="RefSeq" id="WP_244882397.1">
    <property type="nucleotide sequence ID" value="NZ_CDGG01000001.1"/>
</dbReference>
<keyword evidence="4" id="KW-1185">Reference proteome</keyword>
<organism evidence="3 4">
    <name type="scientific">Oceanobacillus oncorhynchi</name>
    <dbReference type="NCBI Taxonomy" id="545501"/>
    <lineage>
        <taxon>Bacteria</taxon>
        <taxon>Bacillati</taxon>
        <taxon>Bacillota</taxon>
        <taxon>Bacilli</taxon>
        <taxon>Bacillales</taxon>
        <taxon>Bacillaceae</taxon>
        <taxon>Oceanobacillus</taxon>
    </lineage>
</organism>
<dbReference type="AlphaFoldDB" id="A0A0A1ME06"/>
<sequence length="155" mass="17198">MMISPQAADKLNASIEDLKNSLEEKVSKKLDLDNCHRMIQRLVELSSSCEACNQYFVDLEGHIAQLLDKSDQLTKNDFKNHHQILNNIRTHLMKKHKLVAKDYYLSIYMSCGLSLGLVFGLLFDSLALGLPIGLAVGIAIGAGLDADVKKKGRTI</sequence>
<keyword evidence="1" id="KW-1133">Transmembrane helix</keyword>
<dbReference type="EMBL" id="CDGG01000001">
    <property type="protein sequence ID" value="CEI83610.1"/>
    <property type="molecule type" value="Genomic_DNA"/>
</dbReference>
<reference evidence="3 4" key="1">
    <citation type="submission" date="2014-11" db="EMBL/GenBank/DDBJ databases">
        <authorList>
            <person name="Urmite Genomes Urmite Genomes"/>
        </authorList>
    </citation>
    <scope>NUCLEOTIDE SEQUENCE [LARGE SCALE GENOMIC DNA]</scope>
    <source>
        <strain evidence="3 4">Oc5</strain>
    </source>
</reference>
<evidence type="ECO:0000256" key="1">
    <source>
        <dbReference type="SAM" id="Phobius"/>
    </source>
</evidence>
<protein>
    <recommendedName>
        <fullName evidence="2">Glycine zipper-like domain-containing protein</fullName>
    </recommendedName>
</protein>
<feature type="transmembrane region" description="Helical" evidence="1">
    <location>
        <begin position="128"/>
        <end position="146"/>
    </location>
</feature>
<gene>
    <name evidence="3" type="ORF">BN997_03527</name>
</gene>
<dbReference type="STRING" id="545501.BN997_03527"/>
<evidence type="ECO:0000313" key="3">
    <source>
        <dbReference type="EMBL" id="CEI83610.1"/>
    </source>
</evidence>
<evidence type="ECO:0000313" key="4">
    <source>
        <dbReference type="Proteomes" id="UP000040453"/>
    </source>
</evidence>
<evidence type="ECO:0000259" key="2">
    <source>
        <dbReference type="Pfam" id="PF26273"/>
    </source>
</evidence>
<proteinExistence type="predicted"/>
<feature type="domain" description="Glycine zipper-like" evidence="2">
    <location>
        <begin position="106"/>
        <end position="144"/>
    </location>
</feature>
<dbReference type="Proteomes" id="UP000040453">
    <property type="component" value="Unassembled WGS sequence"/>
</dbReference>
<dbReference type="InterPro" id="IPR058598">
    <property type="entry name" value="Gly_zipper-like_dom"/>
</dbReference>